<dbReference type="InterPro" id="IPR002921">
    <property type="entry name" value="Fungal_lipase-type"/>
</dbReference>
<dbReference type="GO" id="GO:0004806">
    <property type="term" value="F:triacylglycerol lipase activity"/>
    <property type="evidence" value="ECO:0007669"/>
    <property type="project" value="UniProtKB-EC"/>
</dbReference>
<evidence type="ECO:0000256" key="9">
    <source>
        <dbReference type="ARBA" id="ARBA00022801"/>
    </source>
</evidence>
<dbReference type="AlphaFoldDB" id="A0A316ZFJ7"/>
<dbReference type="GeneID" id="37272600"/>
<evidence type="ECO:0000256" key="11">
    <source>
        <dbReference type="ARBA" id="ARBA00022968"/>
    </source>
</evidence>
<evidence type="ECO:0000256" key="7">
    <source>
        <dbReference type="ARBA" id="ARBA00022692"/>
    </source>
</evidence>
<keyword evidence="15" id="KW-0472">Membrane</keyword>
<comment type="catalytic activity">
    <reaction evidence="1">
        <text>a triacylglycerol + H2O = a diacylglycerol + a fatty acid + H(+)</text>
        <dbReference type="Rhea" id="RHEA:12044"/>
        <dbReference type="ChEBI" id="CHEBI:15377"/>
        <dbReference type="ChEBI" id="CHEBI:15378"/>
        <dbReference type="ChEBI" id="CHEBI:17855"/>
        <dbReference type="ChEBI" id="CHEBI:18035"/>
        <dbReference type="ChEBI" id="CHEBI:28868"/>
        <dbReference type="EC" id="3.1.1.3"/>
    </reaction>
</comment>
<evidence type="ECO:0000313" key="21">
    <source>
        <dbReference type="EMBL" id="PWN99682.1"/>
    </source>
</evidence>
<evidence type="ECO:0000313" key="22">
    <source>
        <dbReference type="Proteomes" id="UP000245946"/>
    </source>
</evidence>
<dbReference type="InterPro" id="IPR050805">
    <property type="entry name" value="ATG15_Lipase"/>
</dbReference>
<keyword evidence="7" id="KW-0812">Transmembrane</keyword>
<dbReference type="SUPFAM" id="SSF53474">
    <property type="entry name" value="alpha/beta-Hydrolases"/>
    <property type="match status" value="1"/>
</dbReference>
<evidence type="ECO:0000256" key="16">
    <source>
        <dbReference type="ARBA" id="ARBA00023180"/>
    </source>
</evidence>
<feature type="region of interest" description="Disordered" evidence="19">
    <location>
        <begin position="501"/>
        <end position="522"/>
    </location>
</feature>
<evidence type="ECO:0000256" key="8">
    <source>
        <dbReference type="ARBA" id="ARBA00022753"/>
    </source>
</evidence>
<evidence type="ECO:0000256" key="5">
    <source>
        <dbReference type="ARBA" id="ARBA00011137"/>
    </source>
</evidence>
<evidence type="ECO:0000256" key="10">
    <source>
        <dbReference type="ARBA" id="ARBA00022963"/>
    </source>
</evidence>
<dbReference type="CDD" id="cd00519">
    <property type="entry name" value="Lipase_3"/>
    <property type="match status" value="1"/>
</dbReference>
<comment type="subunit">
    <text evidence="5">Binds to both phosphatidylinositol (PI) and phosphatidylinositol 3,5-bisphosphate (PIP2).</text>
</comment>
<dbReference type="RefSeq" id="XP_025599961.1">
    <property type="nucleotide sequence ID" value="XM_025745056.1"/>
</dbReference>
<dbReference type="GO" id="GO:0004620">
    <property type="term" value="F:phospholipase activity"/>
    <property type="evidence" value="ECO:0007669"/>
    <property type="project" value="TreeGrafter"/>
</dbReference>
<sequence length="522" mass="56394">MARTHARLGLALLVAPLVLLLLGVGLLAHQPAAAPRLAALWPLRTAQPARHSGAAVHTFTLASSHVHELGGRRSASFNASAAPLAALAALPQRPEPLTLRSYRADITRPRNARAHTAARLAAAAHVPELEWETLSMPHPNISDRHTLRTLARMAEIAYYAPNDTSLPHGGWVPDAGWNISQSFGWADDGMRGHVFIDPKADPHGKDIVVLAIKGTSASVLPGGGDTAKRDKVNDNLLFSCCCAHVGWTWRSVCDCFGSSDPPPSHTTDVPEPTDGPWGASAARKRAQVAWGADPKAPTCSKPCLSTALVQKSLYYPAATDLFNNVSYAFPDADIWITGHSLGGAIASLLGHTFGVPVVTFEAPAERMAAQRLHLPMLSKHASSEHITNVYHSGDPIPMGECVGAASWCATAGFAMESRCHTGRTVLYDTTRLLGWSSNILTHRIANLIDDLFATDWDELVRGRQKDKNPPPILDDELEKLKAVPKTISEKKCTDCTGWKFTDDEPDSMRPSRTRLGLHEDDF</sequence>
<dbReference type="PANTHER" id="PTHR47175:SF2">
    <property type="entry name" value="LIPASE ATG15-RELATED"/>
    <property type="match status" value="1"/>
</dbReference>
<proteinExistence type="inferred from homology"/>
<evidence type="ECO:0000256" key="14">
    <source>
        <dbReference type="ARBA" id="ARBA00023098"/>
    </source>
</evidence>
<evidence type="ECO:0000256" key="2">
    <source>
        <dbReference type="ARBA" id="ARBA00004270"/>
    </source>
</evidence>
<evidence type="ECO:0000256" key="4">
    <source>
        <dbReference type="ARBA" id="ARBA00010701"/>
    </source>
</evidence>
<dbReference type="GO" id="GO:0046461">
    <property type="term" value="P:neutral lipid catabolic process"/>
    <property type="evidence" value="ECO:0007669"/>
    <property type="project" value="TreeGrafter"/>
</dbReference>
<gene>
    <name evidence="21" type="ORF">FA09DRAFT_359094</name>
</gene>
<evidence type="ECO:0000256" key="6">
    <source>
        <dbReference type="ARBA" id="ARBA00013279"/>
    </source>
</evidence>
<dbReference type="EC" id="3.1.1.3" evidence="6"/>
<reference evidence="21 22" key="1">
    <citation type="journal article" date="2018" name="Mol. Biol. Evol.">
        <title>Broad Genomic Sampling Reveals a Smut Pathogenic Ancestry of the Fungal Clade Ustilaginomycotina.</title>
        <authorList>
            <person name="Kijpornyongpan T."/>
            <person name="Mondo S.J."/>
            <person name="Barry K."/>
            <person name="Sandor L."/>
            <person name="Lee J."/>
            <person name="Lipzen A."/>
            <person name="Pangilinan J."/>
            <person name="LaButti K."/>
            <person name="Hainaut M."/>
            <person name="Henrissat B."/>
            <person name="Grigoriev I.V."/>
            <person name="Spatafora J.W."/>
            <person name="Aime M.C."/>
        </authorList>
    </citation>
    <scope>NUCLEOTIDE SEQUENCE [LARGE SCALE GENOMIC DNA]</scope>
    <source>
        <strain evidence="21 22">MCA 4186</strain>
    </source>
</reference>
<evidence type="ECO:0000256" key="18">
    <source>
        <dbReference type="ARBA" id="ARBA00029828"/>
    </source>
</evidence>
<name>A0A316ZFJ7_9BASI</name>
<dbReference type="PANTHER" id="PTHR47175">
    <property type="entry name" value="LIPASE ATG15-RELATED"/>
    <property type="match status" value="1"/>
</dbReference>
<evidence type="ECO:0000256" key="17">
    <source>
        <dbReference type="ARBA" id="ARBA00024663"/>
    </source>
</evidence>
<comment type="function">
    <text evidence="17">Lipase which is essential for lysis of subvacuolar cytoplasm to vacuole targeted bodies and intravacuolar autophagic bodies. Involved in the lysis of intravacuolar multivesicular body (MVB) vesicles. The intravacuolar membrane disintegration by ATG15 is critical to life span extension.</text>
</comment>
<evidence type="ECO:0000256" key="12">
    <source>
        <dbReference type="ARBA" id="ARBA00022989"/>
    </source>
</evidence>
<feature type="domain" description="Fungal lipase-type" evidence="20">
    <location>
        <begin position="322"/>
        <end position="397"/>
    </location>
</feature>
<evidence type="ECO:0000256" key="13">
    <source>
        <dbReference type="ARBA" id="ARBA00023006"/>
    </source>
</evidence>
<comment type="similarity">
    <text evidence="4">Belongs to the AB hydrolase superfamily. Lipase family.</text>
</comment>
<keyword evidence="13" id="KW-0072">Autophagy</keyword>
<evidence type="ECO:0000259" key="20">
    <source>
        <dbReference type="Pfam" id="PF01764"/>
    </source>
</evidence>
<keyword evidence="11" id="KW-0735">Signal-anchor</keyword>
<evidence type="ECO:0000256" key="3">
    <source>
        <dbReference type="ARBA" id="ARBA00004343"/>
    </source>
</evidence>
<organism evidence="21 22">
    <name type="scientific">Tilletiopsis washingtonensis</name>
    <dbReference type="NCBI Taxonomy" id="58919"/>
    <lineage>
        <taxon>Eukaryota</taxon>
        <taxon>Fungi</taxon>
        <taxon>Dikarya</taxon>
        <taxon>Basidiomycota</taxon>
        <taxon>Ustilaginomycotina</taxon>
        <taxon>Exobasidiomycetes</taxon>
        <taxon>Entylomatales</taxon>
        <taxon>Entylomatales incertae sedis</taxon>
        <taxon>Tilletiopsis</taxon>
    </lineage>
</organism>
<keyword evidence="10" id="KW-0442">Lipid degradation</keyword>
<protein>
    <recommendedName>
        <fullName evidence="6">triacylglycerol lipase</fullName>
        <ecNumber evidence="6">3.1.1.3</ecNumber>
    </recommendedName>
    <alternativeName>
        <fullName evidence="18">Autophagy-related protein 15</fullName>
    </alternativeName>
</protein>
<dbReference type="Pfam" id="PF01764">
    <property type="entry name" value="Lipase_3"/>
    <property type="match status" value="1"/>
</dbReference>
<dbReference type="STRING" id="58919.A0A316ZFJ7"/>
<keyword evidence="9 21" id="KW-0378">Hydrolase</keyword>
<evidence type="ECO:0000256" key="19">
    <source>
        <dbReference type="SAM" id="MobiDB-lite"/>
    </source>
</evidence>
<dbReference type="GO" id="GO:0005775">
    <property type="term" value="C:vacuolar lumen"/>
    <property type="evidence" value="ECO:0007669"/>
    <property type="project" value="TreeGrafter"/>
</dbReference>
<dbReference type="Proteomes" id="UP000245946">
    <property type="component" value="Unassembled WGS sequence"/>
</dbReference>
<dbReference type="GO" id="GO:0006660">
    <property type="term" value="P:phosphatidylserine catabolic process"/>
    <property type="evidence" value="ECO:0007669"/>
    <property type="project" value="TreeGrafter"/>
</dbReference>
<keyword evidence="14" id="KW-0443">Lipid metabolism</keyword>
<dbReference type="GO" id="GO:0034727">
    <property type="term" value="P:piecemeal microautophagy of the nucleus"/>
    <property type="evidence" value="ECO:0007669"/>
    <property type="project" value="TreeGrafter"/>
</dbReference>
<dbReference type="OrthoDB" id="58570at2759"/>
<keyword evidence="8" id="KW-0967">Endosome</keyword>
<keyword evidence="16" id="KW-0325">Glycoprotein</keyword>
<keyword evidence="22" id="KW-1185">Reference proteome</keyword>
<evidence type="ECO:0000256" key="1">
    <source>
        <dbReference type="ARBA" id="ARBA00001024"/>
    </source>
</evidence>
<dbReference type="EMBL" id="KZ819287">
    <property type="protein sequence ID" value="PWN99682.1"/>
    <property type="molecule type" value="Genomic_DNA"/>
</dbReference>
<dbReference type="GO" id="GO:0034496">
    <property type="term" value="P:multivesicular body membrane disassembly"/>
    <property type="evidence" value="ECO:0007669"/>
    <property type="project" value="TreeGrafter"/>
</dbReference>
<dbReference type="Gene3D" id="3.40.50.1820">
    <property type="entry name" value="alpha/beta hydrolase"/>
    <property type="match status" value="1"/>
</dbReference>
<comment type="subcellular location">
    <subcellularLocation>
        <location evidence="3">Endosome</location>
        <location evidence="3">Multivesicular body membrane</location>
        <topology evidence="3">Single-pass type II membrane protein</topology>
    </subcellularLocation>
    <subcellularLocation>
        <location evidence="2">Prevacuolar compartment membrane</location>
        <topology evidence="2">Single-pass type II membrane protein</topology>
    </subcellularLocation>
</comment>
<accession>A0A316ZFJ7</accession>
<keyword evidence="12" id="KW-1133">Transmembrane helix</keyword>
<dbReference type="GO" id="GO:0032585">
    <property type="term" value="C:multivesicular body membrane"/>
    <property type="evidence" value="ECO:0007669"/>
    <property type="project" value="UniProtKB-SubCell"/>
</dbReference>
<dbReference type="InterPro" id="IPR029058">
    <property type="entry name" value="AB_hydrolase_fold"/>
</dbReference>
<evidence type="ECO:0000256" key="15">
    <source>
        <dbReference type="ARBA" id="ARBA00023136"/>
    </source>
</evidence>